<evidence type="ECO:0000259" key="7">
    <source>
        <dbReference type="PROSITE" id="PS51736"/>
    </source>
</evidence>
<dbReference type="PROSITE" id="PS51736">
    <property type="entry name" value="RECOMBINASES_3"/>
    <property type="match status" value="1"/>
</dbReference>
<name>A0A076LPR8_9GAMM</name>
<feature type="active site" description="O-(5'-phospho-DNA)-serine intermediate" evidence="5 6">
    <location>
        <position position="20"/>
    </location>
</feature>
<dbReference type="Gene3D" id="3.40.50.1390">
    <property type="entry name" value="Resolvase, N-terminal catalytic domain"/>
    <property type="match status" value="1"/>
</dbReference>
<dbReference type="PANTHER" id="PTHR30461:SF26">
    <property type="entry name" value="RESOLVASE HOMOLOG YNEB"/>
    <property type="match status" value="1"/>
</dbReference>
<dbReference type="Proteomes" id="UP000028681">
    <property type="component" value="Plasmid 1"/>
</dbReference>
<dbReference type="EMBL" id="CP006665">
    <property type="protein sequence ID" value="AIJ10610.1"/>
    <property type="molecule type" value="Genomic_DNA"/>
</dbReference>
<keyword evidence="3" id="KW-0238">DNA-binding</keyword>
<evidence type="ECO:0000256" key="5">
    <source>
        <dbReference type="PIRSR" id="PIRSR606118-50"/>
    </source>
</evidence>
<dbReference type="GO" id="GO:0000150">
    <property type="term" value="F:DNA strand exchange activity"/>
    <property type="evidence" value="ECO:0007669"/>
    <property type="project" value="InterPro"/>
</dbReference>
<dbReference type="HOGENOM" id="CLU_010686_10_1_6"/>
<feature type="domain" description="Resolvase/invertase-type recombinase catalytic" evidence="7">
    <location>
        <begin position="12"/>
        <end position="156"/>
    </location>
</feature>
<dbReference type="Pfam" id="PF00239">
    <property type="entry name" value="Resolvase"/>
    <property type="match status" value="1"/>
</dbReference>
<geneLocation type="plasmid" evidence="8 9">
    <name>1</name>
</geneLocation>
<dbReference type="RefSeq" id="WP_001446887.1">
    <property type="nucleotide sequence ID" value="NZ_CP006665.1"/>
</dbReference>
<evidence type="ECO:0000313" key="9">
    <source>
        <dbReference type="Proteomes" id="UP000028681"/>
    </source>
</evidence>
<keyword evidence="4" id="KW-0233">DNA recombination</keyword>
<proteinExistence type="inferred from homology"/>
<dbReference type="PROSITE" id="PS00398">
    <property type="entry name" value="RECOMBINASES_2"/>
    <property type="match status" value="1"/>
</dbReference>
<dbReference type="InterPro" id="IPR006119">
    <property type="entry name" value="Resolv_N"/>
</dbReference>
<comment type="similarity">
    <text evidence="1">Belongs to the site-specific recombinase resolvase family.</text>
</comment>
<keyword evidence="8" id="KW-0614">Plasmid</keyword>
<dbReference type="InterPro" id="IPR006120">
    <property type="entry name" value="Resolvase_HTH_dom"/>
</dbReference>
<dbReference type="InterPro" id="IPR036162">
    <property type="entry name" value="Resolvase-like_N_sf"/>
</dbReference>
<evidence type="ECO:0000256" key="3">
    <source>
        <dbReference type="ARBA" id="ARBA00023125"/>
    </source>
</evidence>
<dbReference type="GO" id="GO:0015074">
    <property type="term" value="P:DNA integration"/>
    <property type="evidence" value="ECO:0007669"/>
    <property type="project" value="UniProtKB-KW"/>
</dbReference>
<evidence type="ECO:0000256" key="1">
    <source>
        <dbReference type="ARBA" id="ARBA00009913"/>
    </source>
</evidence>
<dbReference type="SMART" id="SM00857">
    <property type="entry name" value="Resolvase"/>
    <property type="match status" value="1"/>
</dbReference>
<dbReference type="GO" id="GO:0003677">
    <property type="term" value="F:DNA binding"/>
    <property type="evidence" value="ECO:0007669"/>
    <property type="project" value="UniProtKB-KW"/>
</dbReference>
<organism evidence="8 9">
    <name type="scientific">Edwardsiella anguillarum ET080813</name>
    <dbReference type="NCBI Taxonomy" id="667120"/>
    <lineage>
        <taxon>Bacteria</taxon>
        <taxon>Pseudomonadati</taxon>
        <taxon>Pseudomonadota</taxon>
        <taxon>Gammaproteobacteria</taxon>
        <taxon>Enterobacterales</taxon>
        <taxon>Hafniaceae</taxon>
        <taxon>Edwardsiella</taxon>
    </lineage>
</organism>
<dbReference type="InterPro" id="IPR006118">
    <property type="entry name" value="Recombinase_CS"/>
</dbReference>
<evidence type="ECO:0000256" key="2">
    <source>
        <dbReference type="ARBA" id="ARBA00022908"/>
    </source>
</evidence>
<evidence type="ECO:0000256" key="4">
    <source>
        <dbReference type="ARBA" id="ARBA00023172"/>
    </source>
</evidence>
<gene>
    <name evidence="8" type="ORF">ETEE_p1019</name>
</gene>
<reference evidence="8 9" key="1">
    <citation type="journal article" date="2012" name="PLoS ONE">
        <title>Edwardsiella comparative phylogenomics reveal the new intra/inter-species taxonomic relationships, virulence evolution and niche adaptation mechanisms.</title>
        <authorList>
            <person name="Yang M."/>
            <person name="Lv Y."/>
            <person name="Xiao J."/>
            <person name="Wu H."/>
            <person name="Zheng H."/>
            <person name="Liu Q."/>
            <person name="Zhang Y."/>
            <person name="Wang Q."/>
        </authorList>
    </citation>
    <scope>NUCLEOTIDE SEQUENCE [LARGE SCALE GENOMIC DNA]</scope>
    <source>
        <strain evidence="9">080813</strain>
        <plasmid evidence="9">Plasmid 1</plasmid>
    </source>
</reference>
<dbReference type="Pfam" id="PF02796">
    <property type="entry name" value="HTH_7"/>
    <property type="match status" value="1"/>
</dbReference>
<dbReference type="PANTHER" id="PTHR30461">
    <property type="entry name" value="DNA-INVERTASE FROM LAMBDOID PROPHAGE"/>
    <property type="match status" value="1"/>
</dbReference>
<accession>A0A076LPR8</accession>
<sequence>MRRTKPVAAPMVARVYLRVSTDAQDLERQEAITTAAKAAGYYVAGIYREKASGARADRPELLRMIGDLQPGEVVIAEKIDRISRLPLPEAERLVASIQAKGASLAVPGVVDLSDLAAEAQGVAKIVLEAVQIMLFRLALQMARDDYEDRRERQRQGIELARQAGRYKGRRADPKRRAQVVALRKSGYSINKTAELAGYSAAQVKRIWAEVSQAEAKQHGAFVEDALTEADALAAVGQDERQEERA</sequence>
<dbReference type="InterPro" id="IPR050639">
    <property type="entry name" value="SSR_resolvase"/>
</dbReference>
<evidence type="ECO:0000313" key="8">
    <source>
        <dbReference type="EMBL" id="AIJ10610.1"/>
    </source>
</evidence>
<dbReference type="SUPFAM" id="SSF53041">
    <property type="entry name" value="Resolvase-like"/>
    <property type="match status" value="1"/>
</dbReference>
<evidence type="ECO:0000256" key="6">
    <source>
        <dbReference type="PROSITE-ProRule" id="PRU10137"/>
    </source>
</evidence>
<dbReference type="PROSITE" id="PS00397">
    <property type="entry name" value="RECOMBINASES_1"/>
    <property type="match status" value="1"/>
</dbReference>
<dbReference type="GeneID" id="86978886"/>
<protein>
    <submittedName>
        <fullName evidence="8">Resolvase</fullName>
    </submittedName>
</protein>
<dbReference type="KEGG" id="ete:ETEE_p1019"/>
<keyword evidence="2" id="KW-0229">DNA integration</keyword>
<dbReference type="AlphaFoldDB" id="A0A076LPR8"/>